<name>A0A8B9ZA49_9AVES</name>
<proteinExistence type="predicted"/>
<dbReference type="Proteomes" id="UP000694555">
    <property type="component" value="Unplaced"/>
</dbReference>
<reference evidence="2" key="1">
    <citation type="submission" date="2025-08" db="UniProtKB">
        <authorList>
            <consortium name="Ensembl"/>
        </authorList>
    </citation>
    <scope>IDENTIFICATION</scope>
</reference>
<evidence type="ECO:0000313" key="3">
    <source>
        <dbReference type="Proteomes" id="UP000694555"/>
    </source>
</evidence>
<sequence length="93" mass="9801">SHCPLQTLHLLSLPLGSALALGAGSWLLHTSSPWCLPPMALLSLCRASSAWVSWESAGSKARQARCGQLDVLPQNGGLFHHLAQSQYLPASGS</sequence>
<dbReference type="Ensembl" id="ENSBJAT00000005182.1">
    <property type="protein sequence ID" value="ENSBJAP00000005038.1"/>
    <property type="gene ID" value="ENSBJAG00000003615.1"/>
</dbReference>
<dbReference type="AlphaFoldDB" id="A0A8B9ZA49"/>
<keyword evidence="1" id="KW-0732">Signal</keyword>
<feature type="signal peptide" evidence="1">
    <location>
        <begin position="1"/>
        <end position="20"/>
    </location>
</feature>
<evidence type="ECO:0000256" key="1">
    <source>
        <dbReference type="SAM" id="SignalP"/>
    </source>
</evidence>
<keyword evidence="3" id="KW-1185">Reference proteome</keyword>
<accession>A0A8B9ZA49</accession>
<feature type="chain" id="PRO_5034544952" evidence="1">
    <location>
        <begin position="21"/>
        <end position="93"/>
    </location>
</feature>
<evidence type="ECO:0000313" key="2">
    <source>
        <dbReference type="Ensembl" id="ENSBJAP00000005038.1"/>
    </source>
</evidence>
<reference evidence="2" key="2">
    <citation type="submission" date="2025-09" db="UniProtKB">
        <authorList>
            <consortium name="Ensembl"/>
        </authorList>
    </citation>
    <scope>IDENTIFICATION</scope>
</reference>
<protein>
    <submittedName>
        <fullName evidence="2">Uncharacterized protein</fullName>
    </submittedName>
</protein>
<organism evidence="2 3">
    <name type="scientific">Buteo japonicus</name>
    <dbReference type="NCBI Taxonomy" id="224669"/>
    <lineage>
        <taxon>Eukaryota</taxon>
        <taxon>Metazoa</taxon>
        <taxon>Chordata</taxon>
        <taxon>Craniata</taxon>
        <taxon>Vertebrata</taxon>
        <taxon>Euteleostomi</taxon>
        <taxon>Archelosauria</taxon>
        <taxon>Archosauria</taxon>
        <taxon>Dinosauria</taxon>
        <taxon>Saurischia</taxon>
        <taxon>Theropoda</taxon>
        <taxon>Coelurosauria</taxon>
        <taxon>Aves</taxon>
        <taxon>Neognathae</taxon>
        <taxon>Neoaves</taxon>
        <taxon>Telluraves</taxon>
        <taxon>Accipitrimorphae</taxon>
        <taxon>Accipitriformes</taxon>
        <taxon>Accipitridae</taxon>
        <taxon>Accipitrinae</taxon>
        <taxon>Buteo</taxon>
    </lineage>
</organism>